<dbReference type="EMBL" id="VRMG01000006">
    <property type="protein sequence ID" value="TXN30697.1"/>
    <property type="molecule type" value="Genomic_DNA"/>
</dbReference>
<evidence type="ECO:0000313" key="2">
    <source>
        <dbReference type="EMBL" id="TXN30697.1"/>
    </source>
</evidence>
<organism evidence="2 3">
    <name type="scientific">Lacisediminihabitans profunda</name>
    <dbReference type="NCBI Taxonomy" id="2594790"/>
    <lineage>
        <taxon>Bacteria</taxon>
        <taxon>Bacillati</taxon>
        <taxon>Actinomycetota</taxon>
        <taxon>Actinomycetes</taxon>
        <taxon>Micrococcales</taxon>
        <taxon>Microbacteriaceae</taxon>
        <taxon>Lacisediminihabitans</taxon>
    </lineage>
</organism>
<name>A0A5C8UQF9_9MICO</name>
<feature type="transmembrane region" description="Helical" evidence="1">
    <location>
        <begin position="36"/>
        <end position="58"/>
    </location>
</feature>
<keyword evidence="1" id="KW-0812">Transmembrane</keyword>
<proteinExistence type="predicted"/>
<protein>
    <submittedName>
        <fullName evidence="2">Uncharacterized protein</fullName>
    </submittedName>
</protein>
<sequence length="74" mass="8317">MDPTKRLLFWLRVPYAADVVLVVFGVGLLLSGMPVGWWVLVFAVVRAAIGTFALFWIAPRVIARRQVQKPHSRG</sequence>
<comment type="caution">
    <text evidence="2">The sequence shown here is derived from an EMBL/GenBank/DDBJ whole genome shotgun (WGS) entry which is preliminary data.</text>
</comment>
<keyword evidence="3" id="KW-1185">Reference proteome</keyword>
<feature type="transmembrane region" description="Helical" evidence="1">
    <location>
        <begin position="7"/>
        <end position="30"/>
    </location>
</feature>
<keyword evidence="1" id="KW-1133">Transmembrane helix</keyword>
<keyword evidence="1" id="KW-0472">Membrane</keyword>
<gene>
    <name evidence="2" type="ORF">FVP33_09310</name>
</gene>
<reference evidence="2 3" key="1">
    <citation type="submission" date="2019-08" db="EMBL/GenBank/DDBJ databases">
        <title>Bacterial whole genome sequence for Glaciihabitans sp. CHu50b-6-2.</title>
        <authorList>
            <person name="Jin L."/>
        </authorList>
    </citation>
    <scope>NUCLEOTIDE SEQUENCE [LARGE SCALE GENOMIC DNA]</scope>
    <source>
        <strain evidence="2 3">CHu50b-6-2</strain>
    </source>
</reference>
<dbReference type="RefSeq" id="WP_147783379.1">
    <property type="nucleotide sequence ID" value="NZ_VRMG01000006.1"/>
</dbReference>
<accession>A0A5C8UQF9</accession>
<dbReference type="Proteomes" id="UP000321379">
    <property type="component" value="Unassembled WGS sequence"/>
</dbReference>
<dbReference type="AlphaFoldDB" id="A0A5C8UQF9"/>
<evidence type="ECO:0000256" key="1">
    <source>
        <dbReference type="SAM" id="Phobius"/>
    </source>
</evidence>
<evidence type="ECO:0000313" key="3">
    <source>
        <dbReference type="Proteomes" id="UP000321379"/>
    </source>
</evidence>